<dbReference type="PANTHER" id="PTHR12001:SF85">
    <property type="entry name" value="SHORT CHAIN ISOPRENYL DIPHOSPHATE SYNTHASE"/>
    <property type="match status" value="1"/>
</dbReference>
<evidence type="ECO:0000256" key="5">
    <source>
        <dbReference type="ARBA" id="ARBA00022842"/>
    </source>
</evidence>
<dbReference type="SUPFAM" id="SSF48576">
    <property type="entry name" value="Terpenoid synthases"/>
    <property type="match status" value="1"/>
</dbReference>
<keyword evidence="8" id="KW-1185">Reference proteome</keyword>
<reference evidence="7 8" key="1">
    <citation type="submission" date="2022-08" db="EMBL/GenBank/DDBJ databases">
        <title>Proteogenomics of the novel Dehalobacterium formicoaceticum strain EZ94 highlights a key role of methyltransferases during anaerobic dichloromethane degradation.</title>
        <authorList>
            <person name="Wasmund K."/>
        </authorList>
    </citation>
    <scope>NUCLEOTIDE SEQUENCE [LARGE SCALE GENOMIC DNA]</scope>
    <source>
        <strain evidence="7 8">EZ94</strain>
    </source>
</reference>
<dbReference type="PANTHER" id="PTHR12001">
    <property type="entry name" value="GERANYLGERANYL PYROPHOSPHATE SYNTHASE"/>
    <property type="match status" value="1"/>
</dbReference>
<sequence length="256" mass="28874">MFASVQSELNQVTVFLEKLYRFKSGHLAQLVPDFRLSEADQHLRPALVLLAGKLFPQHSLDSRQIVMGGIAQLIFMAQEIHNKITDDCPKSVPQFPVLVGDYLFAVFCKKLYEHDLLEWLDPLADVICRMNEGGMARRRLIEEGSPREEDYLQVLKLEYGLLTGLSCRIGGHLAGCTREQEEDLAQFGLRIGMAWGMMKQEYPINPKGFLEKGREILASFPFSQGREALLDFVDELEQMSIKLRLTTGSVPGALAT</sequence>
<comment type="cofactor">
    <cofactor evidence="1">
        <name>Mg(2+)</name>
        <dbReference type="ChEBI" id="CHEBI:18420"/>
    </cofactor>
</comment>
<dbReference type="InterPro" id="IPR008949">
    <property type="entry name" value="Isoprenoid_synthase_dom_sf"/>
</dbReference>
<evidence type="ECO:0000313" key="7">
    <source>
        <dbReference type="EMBL" id="MCR6546463.1"/>
    </source>
</evidence>
<evidence type="ECO:0000256" key="4">
    <source>
        <dbReference type="ARBA" id="ARBA00022723"/>
    </source>
</evidence>
<dbReference type="EMBL" id="JANPWE010000007">
    <property type="protein sequence ID" value="MCR6546463.1"/>
    <property type="molecule type" value="Genomic_DNA"/>
</dbReference>
<keyword evidence="4" id="KW-0479">Metal-binding</keyword>
<dbReference type="RefSeq" id="WP_089610331.1">
    <property type="nucleotide sequence ID" value="NZ_CP022121.1"/>
</dbReference>
<dbReference type="Proteomes" id="UP001524944">
    <property type="component" value="Unassembled WGS sequence"/>
</dbReference>
<evidence type="ECO:0000256" key="2">
    <source>
        <dbReference type="ARBA" id="ARBA00006706"/>
    </source>
</evidence>
<evidence type="ECO:0000256" key="1">
    <source>
        <dbReference type="ARBA" id="ARBA00001946"/>
    </source>
</evidence>
<evidence type="ECO:0000313" key="8">
    <source>
        <dbReference type="Proteomes" id="UP001524944"/>
    </source>
</evidence>
<accession>A0ABT1Y6E7</accession>
<keyword evidence="3 6" id="KW-0808">Transferase</keyword>
<proteinExistence type="inferred from homology"/>
<evidence type="ECO:0000256" key="3">
    <source>
        <dbReference type="ARBA" id="ARBA00022679"/>
    </source>
</evidence>
<evidence type="ECO:0000256" key="6">
    <source>
        <dbReference type="RuleBase" id="RU004466"/>
    </source>
</evidence>
<comment type="similarity">
    <text evidence="2 6">Belongs to the FPP/GGPP synthase family.</text>
</comment>
<comment type="caution">
    <text evidence="7">The sequence shown here is derived from an EMBL/GenBank/DDBJ whole genome shotgun (WGS) entry which is preliminary data.</text>
</comment>
<gene>
    <name evidence="7" type="ORF">NVS47_13245</name>
</gene>
<organism evidence="7 8">
    <name type="scientific">Dehalobacterium formicoaceticum</name>
    <dbReference type="NCBI Taxonomy" id="51515"/>
    <lineage>
        <taxon>Bacteria</taxon>
        <taxon>Bacillati</taxon>
        <taxon>Bacillota</taxon>
        <taxon>Clostridia</taxon>
        <taxon>Eubacteriales</taxon>
        <taxon>Peptococcaceae</taxon>
        <taxon>Dehalobacterium</taxon>
    </lineage>
</organism>
<keyword evidence="5" id="KW-0460">Magnesium</keyword>
<dbReference type="Gene3D" id="1.10.600.10">
    <property type="entry name" value="Farnesyl Diphosphate Synthase"/>
    <property type="match status" value="1"/>
</dbReference>
<dbReference type="Pfam" id="PF00348">
    <property type="entry name" value="polyprenyl_synt"/>
    <property type="match status" value="1"/>
</dbReference>
<protein>
    <submittedName>
        <fullName evidence="7">Polyprenyl synthetase family protein</fullName>
    </submittedName>
</protein>
<name>A0ABT1Y6E7_9FIRM</name>
<dbReference type="InterPro" id="IPR000092">
    <property type="entry name" value="Polyprenyl_synt"/>
</dbReference>